<keyword evidence="2" id="KW-0472">Membrane</keyword>
<feature type="signal peptide" evidence="3">
    <location>
        <begin position="1"/>
        <end position="36"/>
    </location>
</feature>
<organism evidence="5 6">
    <name type="scientific">Prorocentrum cordatum</name>
    <dbReference type="NCBI Taxonomy" id="2364126"/>
    <lineage>
        <taxon>Eukaryota</taxon>
        <taxon>Sar</taxon>
        <taxon>Alveolata</taxon>
        <taxon>Dinophyceae</taxon>
        <taxon>Prorocentrales</taxon>
        <taxon>Prorocentraceae</taxon>
        <taxon>Prorocentrum</taxon>
    </lineage>
</organism>
<name>A0ABN9WIP6_9DINO</name>
<reference evidence="5" key="1">
    <citation type="submission" date="2023-10" db="EMBL/GenBank/DDBJ databases">
        <authorList>
            <person name="Chen Y."/>
            <person name="Shah S."/>
            <person name="Dougan E. K."/>
            <person name="Thang M."/>
            <person name="Chan C."/>
        </authorList>
    </citation>
    <scope>NUCLEOTIDE SEQUENCE [LARGE SCALE GENOMIC DNA]</scope>
</reference>
<dbReference type="EMBL" id="CAUYUJ010018637">
    <property type="protein sequence ID" value="CAK0885172.1"/>
    <property type="molecule type" value="Genomic_DNA"/>
</dbReference>
<feature type="compositionally biased region" description="Basic and acidic residues" evidence="1">
    <location>
        <begin position="111"/>
        <end position="127"/>
    </location>
</feature>
<keyword evidence="6" id="KW-1185">Reference proteome</keyword>
<sequence>MAPRVAAGGSPCAWRRGRPLAAALLLAALPGRLTRAEQVAVEVEPTGRSRPRHRRHERRAGPLAEPLAAAEQRGSPLLRSESPAGGSPRPSGAVLTQTEVQGRAGVRQRRHSDVSRDDPAEEPKAEEGAEGGAEEGAEEGGGKNKMVLASAGGGVLLLIVGSAVGYYYTQKSSKNSKGKGKGKGVSAAGKEAAAAASQAAQAMTSKSAKDAMKTAGSKAAAAGAGAAAAATKAVGTAAKSKAKARAKGKHETKAEPKETPGQDLKETMAEPKETSKPDSKKETSKPDSKKEKTALPAVEKTAEEENLVVDPVVLKAALRIQAYFRGWKARKLVAGVRTWKPNQKVCLFIECINGKDMPSVNTFGGCDPYVEFRLVQGQDPLLHKGGCVTTQAPNGMSVKTEADDGNSEPTWNAKFELKEVPLRKDQFLQVILWDKNTFTDTPIGHQTFMVEKLLEGLTFVAGTEQPKRNSRKVSFKSLLEEGVKLTATVQTKFSYVDMVNFNFRVAKGSRLPNVKLLGAGINSFVELRMVTEDPKKIDFEYSPPSTCLWSSKTRIVQGNTDPKFDQNFEVVVPAIAALKLQAIIWDSNSPLPDSPICHSVMDLSGVVAEMAQVPKENKLKFTHLPAVSPAGDVRKTTLTVAIGVSQIFDQGKDED</sequence>
<keyword evidence="3" id="KW-0732">Signal</keyword>
<evidence type="ECO:0000256" key="3">
    <source>
        <dbReference type="SAM" id="SignalP"/>
    </source>
</evidence>
<dbReference type="SMART" id="SM00015">
    <property type="entry name" value="IQ"/>
    <property type="match status" value="1"/>
</dbReference>
<evidence type="ECO:0000256" key="2">
    <source>
        <dbReference type="SAM" id="Phobius"/>
    </source>
</evidence>
<evidence type="ECO:0000259" key="4">
    <source>
        <dbReference type="PROSITE" id="PS50004"/>
    </source>
</evidence>
<gene>
    <name evidence="5" type="ORF">PCOR1329_LOCUS66874</name>
</gene>
<evidence type="ECO:0000256" key="1">
    <source>
        <dbReference type="SAM" id="MobiDB-lite"/>
    </source>
</evidence>
<dbReference type="InterPro" id="IPR000048">
    <property type="entry name" value="IQ_motif_EF-hand-BS"/>
</dbReference>
<feature type="compositionally biased region" description="Low complexity" evidence="1">
    <location>
        <begin position="184"/>
        <end position="206"/>
    </location>
</feature>
<feature type="compositionally biased region" description="Low complexity" evidence="1">
    <location>
        <begin position="61"/>
        <end position="71"/>
    </location>
</feature>
<dbReference type="PROSITE" id="PS50096">
    <property type="entry name" value="IQ"/>
    <property type="match status" value="1"/>
</dbReference>
<dbReference type="Pfam" id="PF00612">
    <property type="entry name" value="IQ"/>
    <property type="match status" value="1"/>
</dbReference>
<feature type="chain" id="PRO_5046059396" description="C2 domain-containing protein" evidence="3">
    <location>
        <begin position="37"/>
        <end position="655"/>
    </location>
</feature>
<evidence type="ECO:0000313" key="6">
    <source>
        <dbReference type="Proteomes" id="UP001189429"/>
    </source>
</evidence>
<feature type="region of interest" description="Disordered" evidence="1">
    <location>
        <begin position="36"/>
        <end position="143"/>
    </location>
</feature>
<comment type="caution">
    <text evidence="5">The sequence shown here is derived from an EMBL/GenBank/DDBJ whole genome shotgun (WGS) entry which is preliminary data.</text>
</comment>
<feature type="compositionally biased region" description="Acidic residues" evidence="1">
    <location>
        <begin position="128"/>
        <end position="138"/>
    </location>
</feature>
<keyword evidence="2" id="KW-1133">Transmembrane helix</keyword>
<feature type="domain" description="C2" evidence="4">
    <location>
        <begin position="328"/>
        <end position="464"/>
    </location>
</feature>
<dbReference type="InterPro" id="IPR000008">
    <property type="entry name" value="C2_dom"/>
</dbReference>
<dbReference type="PROSITE" id="PS50004">
    <property type="entry name" value="C2"/>
    <property type="match status" value="1"/>
</dbReference>
<proteinExistence type="predicted"/>
<protein>
    <recommendedName>
        <fullName evidence="4">C2 domain-containing protein</fullName>
    </recommendedName>
</protein>
<keyword evidence="2" id="KW-0812">Transmembrane</keyword>
<dbReference type="SMART" id="SM00239">
    <property type="entry name" value="C2"/>
    <property type="match status" value="2"/>
</dbReference>
<feature type="compositionally biased region" description="Basic and acidic residues" evidence="1">
    <location>
        <begin position="249"/>
        <end position="293"/>
    </location>
</feature>
<dbReference type="CDD" id="cd23767">
    <property type="entry name" value="IQCD"/>
    <property type="match status" value="1"/>
</dbReference>
<feature type="transmembrane region" description="Helical" evidence="2">
    <location>
        <begin position="146"/>
        <end position="169"/>
    </location>
</feature>
<feature type="region of interest" description="Disordered" evidence="1">
    <location>
        <begin position="241"/>
        <end position="297"/>
    </location>
</feature>
<dbReference type="CDD" id="cd00030">
    <property type="entry name" value="C2"/>
    <property type="match status" value="1"/>
</dbReference>
<dbReference type="SUPFAM" id="SSF49562">
    <property type="entry name" value="C2 domain (Calcium/lipid-binding domain, CaLB)"/>
    <property type="match status" value="2"/>
</dbReference>
<evidence type="ECO:0000313" key="5">
    <source>
        <dbReference type="EMBL" id="CAK0885172.1"/>
    </source>
</evidence>
<feature type="region of interest" description="Disordered" evidence="1">
    <location>
        <begin position="171"/>
        <end position="207"/>
    </location>
</feature>
<dbReference type="Gene3D" id="2.60.40.150">
    <property type="entry name" value="C2 domain"/>
    <property type="match status" value="2"/>
</dbReference>
<accession>A0ABN9WIP6</accession>
<feature type="compositionally biased region" description="Basic residues" evidence="1">
    <location>
        <begin position="49"/>
        <end position="58"/>
    </location>
</feature>
<dbReference type="InterPro" id="IPR035892">
    <property type="entry name" value="C2_domain_sf"/>
</dbReference>
<dbReference type="Pfam" id="PF00168">
    <property type="entry name" value="C2"/>
    <property type="match status" value="2"/>
</dbReference>
<dbReference type="Proteomes" id="UP001189429">
    <property type="component" value="Unassembled WGS sequence"/>
</dbReference>